<dbReference type="GO" id="GO:0070007">
    <property type="term" value="F:glutamic-type endopeptidase activity"/>
    <property type="evidence" value="ECO:0007669"/>
    <property type="project" value="InterPro"/>
</dbReference>
<dbReference type="InterPro" id="IPR000250">
    <property type="entry name" value="Peptidase_G1"/>
</dbReference>
<accession>A0AAD4BLC7</accession>
<dbReference type="Gene3D" id="2.60.120.700">
    <property type="entry name" value="Peptidase G1"/>
    <property type="match status" value="1"/>
</dbReference>
<comment type="caution">
    <text evidence="2">The sequence shown here is derived from an EMBL/GenBank/DDBJ whole genome shotgun (WGS) entry which is preliminary data.</text>
</comment>
<feature type="signal peptide" evidence="1">
    <location>
        <begin position="1"/>
        <end position="19"/>
    </location>
</feature>
<dbReference type="GO" id="GO:0006508">
    <property type="term" value="P:proteolysis"/>
    <property type="evidence" value="ECO:0007669"/>
    <property type="project" value="InterPro"/>
</dbReference>
<dbReference type="Pfam" id="PF01828">
    <property type="entry name" value="Peptidase_A4"/>
    <property type="match status" value="1"/>
</dbReference>
<sequence length="240" mass="26388">MRLNSAFVSIFSFVSTVLSGHLREKDRSWFPTNGTSDGVQYNDQIACAFWERTDGPSITFATATFNALAPSGQHGYAVWVRIDNNEMCPDSWLIAGIVAFVTNNSETIYKAWYEWGKEGPYYSDVTVTPKDVIRAGVTALSPTSSAIMIKNLNSGQVNIHYLNSTRSLCGQGVSWGVFLDHVDDPIPFDTVTITNASAYGPLGSTYKAEGANKMEIKQDNKTVTSVETEGSTITIRHVYE</sequence>
<evidence type="ECO:0000313" key="2">
    <source>
        <dbReference type="EMBL" id="KAF8433758.1"/>
    </source>
</evidence>
<dbReference type="InterPro" id="IPR038656">
    <property type="entry name" value="Peptidase_G1_sf"/>
</dbReference>
<keyword evidence="3" id="KW-1185">Reference proteome</keyword>
<dbReference type="CDD" id="cd13426">
    <property type="entry name" value="Peptidase_G1"/>
    <property type="match status" value="1"/>
</dbReference>
<dbReference type="Proteomes" id="UP001194468">
    <property type="component" value="Unassembled WGS sequence"/>
</dbReference>
<dbReference type="AlphaFoldDB" id="A0AAD4BLC7"/>
<proteinExistence type="predicted"/>
<keyword evidence="1" id="KW-0732">Signal</keyword>
<feature type="chain" id="PRO_5042160794" evidence="1">
    <location>
        <begin position="20"/>
        <end position="240"/>
    </location>
</feature>
<name>A0AAD4BLC7_BOLED</name>
<gene>
    <name evidence="2" type="ORF">L210DRAFT_3706031</name>
</gene>
<protein>
    <submittedName>
        <fullName evidence="2">Peptidase A4 family-domain-containing protein</fullName>
    </submittedName>
</protein>
<dbReference type="SUPFAM" id="SSF49899">
    <property type="entry name" value="Concanavalin A-like lectins/glucanases"/>
    <property type="match status" value="1"/>
</dbReference>
<evidence type="ECO:0000313" key="3">
    <source>
        <dbReference type="Proteomes" id="UP001194468"/>
    </source>
</evidence>
<organism evidence="2 3">
    <name type="scientific">Boletus edulis BED1</name>
    <dbReference type="NCBI Taxonomy" id="1328754"/>
    <lineage>
        <taxon>Eukaryota</taxon>
        <taxon>Fungi</taxon>
        <taxon>Dikarya</taxon>
        <taxon>Basidiomycota</taxon>
        <taxon>Agaricomycotina</taxon>
        <taxon>Agaricomycetes</taxon>
        <taxon>Agaricomycetidae</taxon>
        <taxon>Boletales</taxon>
        <taxon>Boletineae</taxon>
        <taxon>Boletaceae</taxon>
        <taxon>Boletoideae</taxon>
        <taxon>Boletus</taxon>
    </lineage>
</organism>
<dbReference type="PANTHER" id="PTHR37536:SF1">
    <property type="entry name" value="ASPERGILLOPEPSIN, PUTAITVE (AFU_ORTHOLOGUE AFUA_7G01200)"/>
    <property type="match status" value="1"/>
</dbReference>
<dbReference type="PANTHER" id="PTHR37536">
    <property type="entry name" value="PUTATIVE (AFU_ORTHOLOGUE AFUA_3G02970)-RELATED"/>
    <property type="match status" value="1"/>
</dbReference>
<dbReference type="EMBL" id="WHUW01000032">
    <property type="protein sequence ID" value="KAF8433758.1"/>
    <property type="molecule type" value="Genomic_DNA"/>
</dbReference>
<reference evidence="2" key="2">
    <citation type="journal article" date="2020" name="Nat. Commun.">
        <title>Large-scale genome sequencing of mycorrhizal fungi provides insights into the early evolution of symbiotic traits.</title>
        <authorList>
            <person name="Miyauchi S."/>
            <person name="Kiss E."/>
            <person name="Kuo A."/>
            <person name="Drula E."/>
            <person name="Kohler A."/>
            <person name="Sanchez-Garcia M."/>
            <person name="Morin E."/>
            <person name="Andreopoulos B."/>
            <person name="Barry K.W."/>
            <person name="Bonito G."/>
            <person name="Buee M."/>
            <person name="Carver A."/>
            <person name="Chen C."/>
            <person name="Cichocki N."/>
            <person name="Clum A."/>
            <person name="Culley D."/>
            <person name="Crous P.W."/>
            <person name="Fauchery L."/>
            <person name="Girlanda M."/>
            <person name="Hayes R.D."/>
            <person name="Keri Z."/>
            <person name="LaButti K."/>
            <person name="Lipzen A."/>
            <person name="Lombard V."/>
            <person name="Magnuson J."/>
            <person name="Maillard F."/>
            <person name="Murat C."/>
            <person name="Nolan M."/>
            <person name="Ohm R.A."/>
            <person name="Pangilinan J."/>
            <person name="Pereira M.F."/>
            <person name="Perotto S."/>
            <person name="Peter M."/>
            <person name="Pfister S."/>
            <person name="Riley R."/>
            <person name="Sitrit Y."/>
            <person name="Stielow J.B."/>
            <person name="Szollosi G."/>
            <person name="Zifcakova L."/>
            <person name="Stursova M."/>
            <person name="Spatafora J.W."/>
            <person name="Tedersoo L."/>
            <person name="Vaario L.M."/>
            <person name="Yamada A."/>
            <person name="Yan M."/>
            <person name="Wang P."/>
            <person name="Xu J."/>
            <person name="Bruns T."/>
            <person name="Baldrian P."/>
            <person name="Vilgalys R."/>
            <person name="Dunand C."/>
            <person name="Henrissat B."/>
            <person name="Grigoriev I.V."/>
            <person name="Hibbett D."/>
            <person name="Nagy L.G."/>
            <person name="Martin F.M."/>
        </authorList>
    </citation>
    <scope>NUCLEOTIDE SEQUENCE</scope>
    <source>
        <strain evidence="2">BED1</strain>
    </source>
</reference>
<reference evidence="2" key="1">
    <citation type="submission" date="2019-10" db="EMBL/GenBank/DDBJ databases">
        <authorList>
            <consortium name="DOE Joint Genome Institute"/>
            <person name="Kuo A."/>
            <person name="Miyauchi S."/>
            <person name="Kiss E."/>
            <person name="Drula E."/>
            <person name="Kohler A."/>
            <person name="Sanchez-Garcia M."/>
            <person name="Andreopoulos B."/>
            <person name="Barry K.W."/>
            <person name="Bonito G."/>
            <person name="Buee M."/>
            <person name="Carver A."/>
            <person name="Chen C."/>
            <person name="Cichocki N."/>
            <person name="Clum A."/>
            <person name="Culley D."/>
            <person name="Crous P.W."/>
            <person name="Fauchery L."/>
            <person name="Girlanda M."/>
            <person name="Hayes R."/>
            <person name="Keri Z."/>
            <person name="LaButti K."/>
            <person name="Lipzen A."/>
            <person name="Lombard V."/>
            <person name="Magnuson J."/>
            <person name="Maillard F."/>
            <person name="Morin E."/>
            <person name="Murat C."/>
            <person name="Nolan M."/>
            <person name="Ohm R."/>
            <person name="Pangilinan J."/>
            <person name="Pereira M."/>
            <person name="Perotto S."/>
            <person name="Peter M."/>
            <person name="Riley R."/>
            <person name="Sitrit Y."/>
            <person name="Stielow B."/>
            <person name="Szollosi G."/>
            <person name="Zifcakova L."/>
            <person name="Stursova M."/>
            <person name="Spatafora J.W."/>
            <person name="Tedersoo L."/>
            <person name="Vaario L.-M."/>
            <person name="Yamada A."/>
            <person name="Yan M."/>
            <person name="Wang P."/>
            <person name="Xu J."/>
            <person name="Bruns T."/>
            <person name="Baldrian P."/>
            <person name="Vilgalys R."/>
            <person name="Henrissat B."/>
            <person name="Grigoriev I.V."/>
            <person name="Hibbett D."/>
            <person name="Nagy L.G."/>
            <person name="Martin F.M."/>
        </authorList>
    </citation>
    <scope>NUCLEOTIDE SEQUENCE</scope>
    <source>
        <strain evidence="2">BED1</strain>
    </source>
</reference>
<evidence type="ECO:0000256" key="1">
    <source>
        <dbReference type="SAM" id="SignalP"/>
    </source>
</evidence>
<dbReference type="InterPro" id="IPR013320">
    <property type="entry name" value="ConA-like_dom_sf"/>
</dbReference>